<gene>
    <name evidence="1" type="ORF">Ga0609869_002316</name>
</gene>
<evidence type="ECO:0000313" key="1">
    <source>
        <dbReference type="EMBL" id="MEX5728963.1"/>
    </source>
</evidence>
<dbReference type="Proteomes" id="UP001560019">
    <property type="component" value="Unassembled WGS sequence"/>
</dbReference>
<keyword evidence="2" id="KW-1185">Reference proteome</keyword>
<proteinExistence type="predicted"/>
<dbReference type="InterPro" id="IPR016181">
    <property type="entry name" value="Acyl_CoA_acyltransferase"/>
</dbReference>
<name>A0ABV3XV57_9RHOB</name>
<sequence>MHDDGYVGSAAQVALQSKCVALHDEIMDTPGAVQGGRLLTSDDPACLGWDRIAAILAEDGFFGCRLVPRADLDTVRSRFAALNAAFDCWDVFAATPADIAARPVAAPPDGLRLVTGAEAGRRDRLGAVQAFMAGQGVVPLPAPFLDGMLGPCALAVLTDASGRILSTAYAHFPHNRHSPFHRWAWTGLAATAPEARGQGLAGIAYGTVLHEITGRHNAGQVYAMARAENESSVRMLQKLGLTQMPDRVSGMARTGDARLTR</sequence>
<dbReference type="EMBL" id="JBEHHI010000002">
    <property type="protein sequence ID" value="MEX5728963.1"/>
    <property type="molecule type" value="Genomic_DNA"/>
</dbReference>
<dbReference type="SUPFAM" id="SSF55729">
    <property type="entry name" value="Acyl-CoA N-acyltransferases (Nat)"/>
    <property type="match status" value="1"/>
</dbReference>
<reference evidence="1 2" key="1">
    <citation type="submission" date="2024-06" db="EMBL/GenBank/DDBJ databases">
        <title>Genome of Rhodovulum iodosum, a marine photoferrotroph.</title>
        <authorList>
            <person name="Bianchini G."/>
            <person name="Nikeleit V."/>
            <person name="Kappler A."/>
            <person name="Bryce C."/>
            <person name="Sanchez-Baracaldo P."/>
        </authorList>
    </citation>
    <scope>NUCLEOTIDE SEQUENCE [LARGE SCALE GENOMIC DNA]</scope>
    <source>
        <strain evidence="1 2">UT/N1</strain>
    </source>
</reference>
<organism evidence="1 2">
    <name type="scientific">Rhodovulum iodosum</name>
    <dbReference type="NCBI Taxonomy" id="68291"/>
    <lineage>
        <taxon>Bacteria</taxon>
        <taxon>Pseudomonadati</taxon>
        <taxon>Pseudomonadota</taxon>
        <taxon>Alphaproteobacteria</taxon>
        <taxon>Rhodobacterales</taxon>
        <taxon>Paracoccaceae</taxon>
        <taxon>Rhodovulum</taxon>
    </lineage>
</organism>
<comment type="caution">
    <text evidence="1">The sequence shown here is derived from an EMBL/GenBank/DDBJ whole genome shotgun (WGS) entry which is preliminary data.</text>
</comment>
<dbReference type="RefSeq" id="WP_125404112.1">
    <property type="nucleotide sequence ID" value="NZ_JBEHHI010000002.1"/>
</dbReference>
<accession>A0ABV3XV57</accession>
<protein>
    <submittedName>
        <fullName evidence="1">Ribosomal protein S18 acetylase RimI-like enzyme</fullName>
    </submittedName>
</protein>
<evidence type="ECO:0000313" key="2">
    <source>
        <dbReference type="Proteomes" id="UP001560019"/>
    </source>
</evidence>
<dbReference type="Gene3D" id="3.40.630.30">
    <property type="match status" value="1"/>
</dbReference>